<keyword evidence="3" id="KW-0238">DNA-binding</keyword>
<evidence type="ECO:0000313" key="6">
    <source>
        <dbReference type="EMBL" id="MBM9503039.1"/>
    </source>
</evidence>
<keyword evidence="4" id="KW-0804">Transcription</keyword>
<evidence type="ECO:0000256" key="2">
    <source>
        <dbReference type="ARBA" id="ARBA00023015"/>
    </source>
</evidence>
<comment type="similarity">
    <text evidence="1">Belongs to the LysR transcriptional regulatory family.</text>
</comment>
<keyword evidence="7" id="KW-1185">Reference proteome</keyword>
<reference evidence="6 7" key="1">
    <citation type="submission" date="2021-01" db="EMBL/GenBank/DDBJ databases">
        <title>Streptomyces acididurans sp. nov., isolated from a peat swamp forest soil.</title>
        <authorList>
            <person name="Chantavorakit T."/>
            <person name="Duangmal K."/>
        </authorList>
    </citation>
    <scope>NUCLEOTIDE SEQUENCE [LARGE SCALE GENOMIC DNA]</scope>
    <source>
        <strain evidence="6 7">KK5PA1</strain>
    </source>
</reference>
<dbReference type="InterPro" id="IPR005119">
    <property type="entry name" value="LysR_subst-bd"/>
</dbReference>
<protein>
    <submittedName>
        <fullName evidence="6">LysR family transcriptional regulator</fullName>
    </submittedName>
</protein>
<dbReference type="SUPFAM" id="SSF46785">
    <property type="entry name" value="Winged helix' DNA-binding domain"/>
    <property type="match status" value="1"/>
</dbReference>
<evidence type="ECO:0000259" key="5">
    <source>
        <dbReference type="PROSITE" id="PS50931"/>
    </source>
</evidence>
<dbReference type="PANTHER" id="PTHR30346:SF0">
    <property type="entry name" value="HCA OPERON TRANSCRIPTIONAL ACTIVATOR HCAR"/>
    <property type="match status" value="1"/>
</dbReference>
<proteinExistence type="inferred from homology"/>
<dbReference type="InterPro" id="IPR000847">
    <property type="entry name" value="LysR_HTH_N"/>
</dbReference>
<dbReference type="CDD" id="cd08414">
    <property type="entry name" value="PBP2_LTTR_aromatics_like"/>
    <property type="match status" value="1"/>
</dbReference>
<dbReference type="InterPro" id="IPR036388">
    <property type="entry name" value="WH-like_DNA-bd_sf"/>
</dbReference>
<dbReference type="PROSITE" id="PS50931">
    <property type="entry name" value="HTH_LYSR"/>
    <property type="match status" value="1"/>
</dbReference>
<dbReference type="Gene3D" id="1.10.10.10">
    <property type="entry name" value="Winged helix-like DNA-binding domain superfamily/Winged helix DNA-binding domain"/>
    <property type="match status" value="1"/>
</dbReference>
<dbReference type="Pfam" id="PF00126">
    <property type="entry name" value="HTH_1"/>
    <property type="match status" value="1"/>
</dbReference>
<dbReference type="Pfam" id="PF03466">
    <property type="entry name" value="LysR_substrate"/>
    <property type="match status" value="1"/>
</dbReference>
<accession>A0ABS2TI79</accession>
<dbReference type="PRINTS" id="PR00039">
    <property type="entry name" value="HTHLYSR"/>
</dbReference>
<dbReference type="PANTHER" id="PTHR30346">
    <property type="entry name" value="TRANSCRIPTIONAL DUAL REGULATOR HCAR-RELATED"/>
    <property type="match status" value="1"/>
</dbReference>
<evidence type="ECO:0000256" key="1">
    <source>
        <dbReference type="ARBA" id="ARBA00009437"/>
    </source>
</evidence>
<dbReference type="EMBL" id="JADKYB010000001">
    <property type="protein sequence ID" value="MBM9503039.1"/>
    <property type="molecule type" value="Genomic_DNA"/>
</dbReference>
<sequence>MDLDMRRVRYFVAVAEECSFVRAASRLYMTQPALSRQVRALEEDLGVVLFVRNRQGTVLTRAGRQLLEDAQPMLAMSLAVQQRVRAAGREESHFTVGFMPGVIVTPIVREFSRVAPGVRVEVLHTSITDQVDYLLDGRVDVCFVRLPLPEGMFEVVPLFPEPLVAALPSSHPLAQHKAVCLDDLRNLALLQDHGDVPEWRGPVFRGSAAAQGDSGRFPVTIEERLEAVASGAGCYVMPAGIADFYRRDDVSCLTLEDMAPRMVALAYPKHRTMPELHRFAEISRRMLGPGTN</sequence>
<dbReference type="Proteomes" id="UP000749040">
    <property type="component" value="Unassembled WGS sequence"/>
</dbReference>
<organism evidence="6 7">
    <name type="scientific">Actinacidiphila acididurans</name>
    <dbReference type="NCBI Taxonomy" id="2784346"/>
    <lineage>
        <taxon>Bacteria</taxon>
        <taxon>Bacillati</taxon>
        <taxon>Actinomycetota</taxon>
        <taxon>Actinomycetes</taxon>
        <taxon>Kitasatosporales</taxon>
        <taxon>Streptomycetaceae</taxon>
        <taxon>Actinacidiphila</taxon>
    </lineage>
</organism>
<feature type="domain" description="HTH lysR-type" evidence="5">
    <location>
        <begin position="1"/>
        <end position="60"/>
    </location>
</feature>
<dbReference type="SUPFAM" id="SSF53850">
    <property type="entry name" value="Periplasmic binding protein-like II"/>
    <property type="match status" value="1"/>
</dbReference>
<keyword evidence="2" id="KW-0805">Transcription regulation</keyword>
<evidence type="ECO:0000313" key="7">
    <source>
        <dbReference type="Proteomes" id="UP000749040"/>
    </source>
</evidence>
<comment type="caution">
    <text evidence="6">The sequence shown here is derived from an EMBL/GenBank/DDBJ whole genome shotgun (WGS) entry which is preliminary data.</text>
</comment>
<name>A0ABS2TI79_9ACTN</name>
<dbReference type="Gene3D" id="3.40.190.10">
    <property type="entry name" value="Periplasmic binding protein-like II"/>
    <property type="match status" value="2"/>
</dbReference>
<evidence type="ECO:0000256" key="3">
    <source>
        <dbReference type="ARBA" id="ARBA00023125"/>
    </source>
</evidence>
<gene>
    <name evidence="6" type="ORF">ITX44_00485</name>
</gene>
<dbReference type="InterPro" id="IPR036390">
    <property type="entry name" value="WH_DNA-bd_sf"/>
</dbReference>
<evidence type="ECO:0000256" key="4">
    <source>
        <dbReference type="ARBA" id="ARBA00023163"/>
    </source>
</evidence>